<dbReference type="Pfam" id="PF02518">
    <property type="entry name" value="HATPase_c"/>
    <property type="match status" value="1"/>
</dbReference>
<dbReference type="PROSITE" id="PS50109">
    <property type="entry name" value="HIS_KIN"/>
    <property type="match status" value="1"/>
</dbReference>
<keyword evidence="9" id="KW-1133">Transmembrane helix</keyword>
<evidence type="ECO:0000313" key="18">
    <source>
        <dbReference type="EMBL" id="QDT36437.1"/>
    </source>
</evidence>
<dbReference type="CDD" id="cd17546">
    <property type="entry name" value="REC_hyHK_CKI1_RcsC-like"/>
    <property type="match status" value="1"/>
</dbReference>
<proteinExistence type="predicted"/>
<sequence length="708" mass="76709">MSINVRSLPSKLTHDMTLSGLSLHDVVVSLETPAQVVADEFDAQQDLPGAIVTSQDKLVGVVSRGKFLEQLGRPFGVEVFLRRPIRVMLEHIGIQPMVLSRECSIPEAAAAALSRAADTFYEPIVIADPDDPSILRLLDIHTLLIAQSGLLALANETIQKQKQSAEAANVAKSQFLANMSHEIRTPLTAIIGFAENLLDPALGDEDRRMAVKTVLRNGEHLLEIINDVLDLSKIEAGRLEVEQIECSPVQVAADVVSIMRVRADAKHLPLKLTFGSAMPSMIRSDPTRLRQILLNLVGNAVKFTGEGSVTLHSSFDPRARGGPELRFDIVDTGIGLTPEQLGKLFNAFAQGDASTTRQYGGTGLGLTISRRLARMLGGDVGVESNYGSGSTFTVRVKTELVPSATMLSDPLEALGEADETPSINSGSGILNCSLLLAEDSPDNQILIAGFLRKCGAEVVVCENGEQAVDLALMHEQDGRPFDLILMDMQMPILDGYDATKKLREYSYQRAIIALTANAMGSDRERCLEVGCNDYATKPIRRDELIGQIQAQLPKRDGDLTTSSEEDAMADQPSTSSDERADETASGSGSHPVFNEKTALERVAGEADLLVDIGEVFLEYSTEWMDEIDSSLASGDLATLKRAAHTLKNSADNVGGQATYETAFELERKAGDEAVDELPALRDAVRRELDRFRPVLRQHLDSINTPATS</sequence>
<evidence type="ECO:0000256" key="4">
    <source>
        <dbReference type="ARBA" id="ARBA00022475"/>
    </source>
</evidence>
<keyword evidence="4" id="KW-1003">Cell membrane</keyword>
<dbReference type="SMART" id="SM00388">
    <property type="entry name" value="HisKA"/>
    <property type="match status" value="1"/>
</dbReference>
<dbReference type="CDD" id="cd16922">
    <property type="entry name" value="HATPase_EvgS-ArcB-TorS-like"/>
    <property type="match status" value="1"/>
</dbReference>
<keyword evidence="11" id="KW-0472">Membrane</keyword>
<dbReference type="InterPro" id="IPR036890">
    <property type="entry name" value="HATPase_C_sf"/>
</dbReference>
<dbReference type="SUPFAM" id="SSF55874">
    <property type="entry name" value="ATPase domain of HSP90 chaperone/DNA topoisomerase II/histidine kinase"/>
    <property type="match status" value="1"/>
</dbReference>
<feature type="modified residue" description="Phosphohistidine" evidence="12">
    <location>
        <position position="644"/>
    </location>
</feature>
<dbReference type="PROSITE" id="PS50110">
    <property type="entry name" value="RESPONSE_REGULATORY"/>
    <property type="match status" value="1"/>
</dbReference>
<evidence type="ECO:0000313" key="19">
    <source>
        <dbReference type="Proteomes" id="UP000317318"/>
    </source>
</evidence>
<dbReference type="InterPro" id="IPR003661">
    <property type="entry name" value="HisK_dim/P_dom"/>
</dbReference>
<reference evidence="18 19" key="1">
    <citation type="submission" date="2019-02" db="EMBL/GenBank/DDBJ databases">
        <title>Deep-cultivation of Planctomycetes and their phenomic and genomic characterization uncovers novel biology.</title>
        <authorList>
            <person name="Wiegand S."/>
            <person name="Jogler M."/>
            <person name="Boedeker C."/>
            <person name="Pinto D."/>
            <person name="Vollmers J."/>
            <person name="Rivas-Marin E."/>
            <person name="Kohn T."/>
            <person name="Peeters S.H."/>
            <person name="Heuer A."/>
            <person name="Rast P."/>
            <person name="Oberbeckmann S."/>
            <person name="Bunk B."/>
            <person name="Jeske O."/>
            <person name="Meyerdierks A."/>
            <person name="Storesund J.E."/>
            <person name="Kallscheuer N."/>
            <person name="Luecker S."/>
            <person name="Lage O.M."/>
            <person name="Pohl T."/>
            <person name="Merkel B.J."/>
            <person name="Hornburger P."/>
            <person name="Mueller R.-W."/>
            <person name="Bruemmer F."/>
            <person name="Labrenz M."/>
            <person name="Spormann A.M."/>
            <person name="Op den Camp H."/>
            <person name="Overmann J."/>
            <person name="Amann R."/>
            <person name="Jetten M.S.M."/>
            <person name="Mascher T."/>
            <person name="Medema M.H."/>
            <person name="Devos D.P."/>
            <person name="Kaster A.-K."/>
            <person name="Ovreas L."/>
            <person name="Rohde M."/>
            <person name="Galperin M.Y."/>
            <person name="Jogler C."/>
        </authorList>
    </citation>
    <scope>NUCLEOTIDE SEQUENCE [LARGE SCALE GENOMIC DNA]</scope>
    <source>
        <strain evidence="18 19">Pan189</strain>
    </source>
</reference>
<comment type="subcellular location">
    <subcellularLocation>
        <location evidence="2">Cell membrane</location>
        <topology evidence="2">Multi-pass membrane protein</topology>
    </subcellularLocation>
</comment>
<dbReference type="RefSeq" id="WP_145362641.1">
    <property type="nucleotide sequence ID" value="NZ_CP036268.1"/>
</dbReference>
<dbReference type="SMART" id="SM00448">
    <property type="entry name" value="REC"/>
    <property type="match status" value="1"/>
</dbReference>
<dbReference type="SMART" id="SM00387">
    <property type="entry name" value="HATPase_c"/>
    <property type="match status" value="1"/>
</dbReference>
<evidence type="ECO:0000256" key="8">
    <source>
        <dbReference type="ARBA" id="ARBA00022840"/>
    </source>
</evidence>
<evidence type="ECO:0000256" key="6">
    <source>
        <dbReference type="ARBA" id="ARBA00022692"/>
    </source>
</evidence>
<evidence type="ECO:0000256" key="14">
    <source>
        <dbReference type="SAM" id="MobiDB-lite"/>
    </source>
</evidence>
<dbReference type="GO" id="GO:0000155">
    <property type="term" value="F:phosphorelay sensor kinase activity"/>
    <property type="evidence" value="ECO:0007669"/>
    <property type="project" value="InterPro"/>
</dbReference>
<dbReference type="Gene3D" id="1.10.287.130">
    <property type="match status" value="1"/>
</dbReference>
<evidence type="ECO:0000256" key="7">
    <source>
        <dbReference type="ARBA" id="ARBA00022741"/>
    </source>
</evidence>
<evidence type="ECO:0000256" key="10">
    <source>
        <dbReference type="ARBA" id="ARBA00023012"/>
    </source>
</evidence>
<evidence type="ECO:0000256" key="9">
    <source>
        <dbReference type="ARBA" id="ARBA00022989"/>
    </source>
</evidence>
<dbReference type="InterPro" id="IPR036097">
    <property type="entry name" value="HisK_dim/P_sf"/>
</dbReference>
<dbReference type="SUPFAM" id="SSF47226">
    <property type="entry name" value="Histidine-containing phosphotransfer domain, HPT domain"/>
    <property type="match status" value="1"/>
</dbReference>
<dbReference type="InterPro" id="IPR011006">
    <property type="entry name" value="CheY-like_superfamily"/>
</dbReference>
<evidence type="ECO:0000259" key="16">
    <source>
        <dbReference type="PROSITE" id="PS50110"/>
    </source>
</evidence>
<dbReference type="AlphaFoldDB" id="A0A517QXV3"/>
<dbReference type="Pfam" id="PF00512">
    <property type="entry name" value="HisKA"/>
    <property type="match status" value="1"/>
</dbReference>
<organism evidence="18 19">
    <name type="scientific">Stratiformator vulcanicus</name>
    <dbReference type="NCBI Taxonomy" id="2527980"/>
    <lineage>
        <taxon>Bacteria</taxon>
        <taxon>Pseudomonadati</taxon>
        <taxon>Planctomycetota</taxon>
        <taxon>Planctomycetia</taxon>
        <taxon>Planctomycetales</taxon>
        <taxon>Planctomycetaceae</taxon>
        <taxon>Stratiformator</taxon>
    </lineage>
</organism>
<protein>
    <recommendedName>
        <fullName evidence="3">histidine kinase</fullName>
        <ecNumber evidence="3">2.7.13.3</ecNumber>
    </recommendedName>
</protein>
<feature type="region of interest" description="Disordered" evidence="14">
    <location>
        <begin position="550"/>
        <end position="595"/>
    </location>
</feature>
<feature type="domain" description="Response regulatory" evidence="16">
    <location>
        <begin position="433"/>
        <end position="552"/>
    </location>
</feature>
<dbReference type="InterPro" id="IPR003594">
    <property type="entry name" value="HATPase_dom"/>
</dbReference>
<dbReference type="OrthoDB" id="9790669at2"/>
<name>A0A517QXV3_9PLAN</name>
<dbReference type="PROSITE" id="PS50894">
    <property type="entry name" value="HPT"/>
    <property type="match status" value="1"/>
</dbReference>
<evidence type="ECO:0000256" key="5">
    <source>
        <dbReference type="ARBA" id="ARBA00022553"/>
    </source>
</evidence>
<evidence type="ECO:0000256" key="3">
    <source>
        <dbReference type="ARBA" id="ARBA00012438"/>
    </source>
</evidence>
<dbReference type="SUPFAM" id="SSF47384">
    <property type="entry name" value="Homodimeric domain of signal transducing histidine kinase"/>
    <property type="match status" value="1"/>
</dbReference>
<feature type="modified residue" description="4-aspartylphosphate" evidence="13">
    <location>
        <position position="487"/>
    </location>
</feature>
<dbReference type="InterPro" id="IPR008207">
    <property type="entry name" value="Sig_transdc_His_kin_Hpt_dom"/>
</dbReference>
<dbReference type="PANTHER" id="PTHR45339">
    <property type="entry name" value="HYBRID SIGNAL TRANSDUCTION HISTIDINE KINASE J"/>
    <property type="match status" value="1"/>
</dbReference>
<dbReference type="CDD" id="cd00082">
    <property type="entry name" value="HisKA"/>
    <property type="match status" value="1"/>
</dbReference>
<evidence type="ECO:0000256" key="13">
    <source>
        <dbReference type="PROSITE-ProRule" id="PRU00169"/>
    </source>
</evidence>
<dbReference type="SUPFAM" id="SSF52172">
    <property type="entry name" value="CheY-like"/>
    <property type="match status" value="1"/>
</dbReference>
<keyword evidence="19" id="KW-1185">Reference proteome</keyword>
<dbReference type="Proteomes" id="UP000317318">
    <property type="component" value="Chromosome"/>
</dbReference>
<accession>A0A517QXV3</accession>
<dbReference type="InterPro" id="IPR001789">
    <property type="entry name" value="Sig_transdc_resp-reg_receiver"/>
</dbReference>
<keyword evidence="5 13" id="KW-0597">Phosphoprotein</keyword>
<keyword evidence="10" id="KW-0902">Two-component regulatory system</keyword>
<keyword evidence="6" id="KW-0812">Transmembrane</keyword>
<keyword evidence="18" id="KW-0418">Kinase</keyword>
<comment type="catalytic activity">
    <reaction evidence="1">
        <text>ATP + protein L-histidine = ADP + protein N-phospho-L-histidine.</text>
        <dbReference type="EC" id="2.7.13.3"/>
    </reaction>
</comment>
<evidence type="ECO:0000259" key="15">
    <source>
        <dbReference type="PROSITE" id="PS50109"/>
    </source>
</evidence>
<evidence type="ECO:0000256" key="11">
    <source>
        <dbReference type="ARBA" id="ARBA00023136"/>
    </source>
</evidence>
<dbReference type="InterPro" id="IPR036641">
    <property type="entry name" value="HPT_dom_sf"/>
</dbReference>
<dbReference type="EC" id="2.7.13.3" evidence="3"/>
<evidence type="ECO:0000256" key="1">
    <source>
        <dbReference type="ARBA" id="ARBA00000085"/>
    </source>
</evidence>
<dbReference type="Pfam" id="PF01627">
    <property type="entry name" value="Hpt"/>
    <property type="match status" value="1"/>
</dbReference>
<dbReference type="PRINTS" id="PR00344">
    <property type="entry name" value="BCTRLSENSOR"/>
</dbReference>
<dbReference type="InterPro" id="IPR005467">
    <property type="entry name" value="His_kinase_dom"/>
</dbReference>
<evidence type="ECO:0000256" key="2">
    <source>
        <dbReference type="ARBA" id="ARBA00004651"/>
    </source>
</evidence>
<keyword evidence="18" id="KW-0808">Transferase</keyword>
<dbReference type="Pfam" id="PF00072">
    <property type="entry name" value="Response_reg"/>
    <property type="match status" value="1"/>
</dbReference>
<evidence type="ECO:0000256" key="12">
    <source>
        <dbReference type="PROSITE-ProRule" id="PRU00110"/>
    </source>
</evidence>
<dbReference type="GO" id="GO:0005524">
    <property type="term" value="F:ATP binding"/>
    <property type="evidence" value="ECO:0007669"/>
    <property type="project" value="UniProtKB-KW"/>
</dbReference>
<dbReference type="Gene3D" id="3.40.50.2300">
    <property type="match status" value="1"/>
</dbReference>
<keyword evidence="7" id="KW-0547">Nucleotide-binding</keyword>
<dbReference type="EMBL" id="CP036268">
    <property type="protein sequence ID" value="QDT36437.1"/>
    <property type="molecule type" value="Genomic_DNA"/>
</dbReference>
<evidence type="ECO:0000259" key="17">
    <source>
        <dbReference type="PROSITE" id="PS50894"/>
    </source>
</evidence>
<dbReference type="KEGG" id="svp:Pan189_07930"/>
<dbReference type="GO" id="GO:0005886">
    <property type="term" value="C:plasma membrane"/>
    <property type="evidence" value="ECO:0007669"/>
    <property type="project" value="UniProtKB-SubCell"/>
</dbReference>
<dbReference type="CDD" id="cd00088">
    <property type="entry name" value="HPT"/>
    <property type="match status" value="1"/>
</dbReference>
<dbReference type="InterPro" id="IPR004358">
    <property type="entry name" value="Sig_transdc_His_kin-like_C"/>
</dbReference>
<dbReference type="Gene3D" id="3.30.565.10">
    <property type="entry name" value="Histidine kinase-like ATPase, C-terminal domain"/>
    <property type="match status" value="1"/>
</dbReference>
<gene>
    <name evidence="18" type="primary">luxQ_2</name>
    <name evidence="18" type="ORF">Pan189_07930</name>
</gene>
<feature type="domain" description="Histidine kinase" evidence="15">
    <location>
        <begin position="178"/>
        <end position="400"/>
    </location>
</feature>
<keyword evidence="8" id="KW-0067">ATP-binding</keyword>
<dbReference type="PANTHER" id="PTHR45339:SF1">
    <property type="entry name" value="HYBRID SIGNAL TRANSDUCTION HISTIDINE KINASE J"/>
    <property type="match status" value="1"/>
</dbReference>
<feature type="domain" description="HPt" evidence="17">
    <location>
        <begin position="605"/>
        <end position="698"/>
    </location>
</feature>
<dbReference type="Gene3D" id="1.20.120.160">
    <property type="entry name" value="HPT domain"/>
    <property type="match status" value="1"/>
</dbReference>
<dbReference type="FunFam" id="3.30.565.10:FF:000010">
    <property type="entry name" value="Sensor histidine kinase RcsC"/>
    <property type="match status" value="1"/>
</dbReference>